<dbReference type="Pfam" id="PF02153">
    <property type="entry name" value="PDH_N"/>
    <property type="match status" value="1"/>
</dbReference>
<dbReference type="RefSeq" id="WP_057826168.1">
    <property type="nucleotide sequence ID" value="NZ_AZEA01000023.1"/>
</dbReference>
<dbReference type="Gene3D" id="3.40.50.720">
    <property type="entry name" value="NAD(P)-binding Rossmann-like Domain"/>
    <property type="match status" value="1"/>
</dbReference>
<dbReference type="EMBL" id="AZEA01000023">
    <property type="protein sequence ID" value="KRK87273.1"/>
    <property type="molecule type" value="Genomic_DNA"/>
</dbReference>
<dbReference type="GO" id="GO:0070403">
    <property type="term" value="F:NAD+ binding"/>
    <property type="evidence" value="ECO:0007669"/>
    <property type="project" value="InterPro"/>
</dbReference>
<dbReference type="PANTHER" id="PTHR21363:SF0">
    <property type="entry name" value="PREPHENATE DEHYDROGENASE [NADP(+)]"/>
    <property type="match status" value="1"/>
</dbReference>
<dbReference type="GO" id="GO:0006571">
    <property type="term" value="P:tyrosine biosynthetic process"/>
    <property type="evidence" value="ECO:0007669"/>
    <property type="project" value="InterPro"/>
</dbReference>
<dbReference type="PROSITE" id="PS51176">
    <property type="entry name" value="PDH_ADH"/>
    <property type="match status" value="1"/>
</dbReference>
<evidence type="ECO:0000259" key="5">
    <source>
        <dbReference type="PROSITE" id="PS51176"/>
    </source>
</evidence>
<feature type="coiled-coil region" evidence="4">
    <location>
        <begin position="238"/>
        <end position="265"/>
    </location>
</feature>
<reference evidence="6 7" key="1">
    <citation type="journal article" date="2015" name="Genome Announc.">
        <title>Expanding the biotechnology potential of lactobacilli through comparative genomics of 213 strains and associated genera.</title>
        <authorList>
            <person name="Sun Z."/>
            <person name="Harris H.M."/>
            <person name="McCann A."/>
            <person name="Guo C."/>
            <person name="Argimon S."/>
            <person name="Zhang W."/>
            <person name="Yang X."/>
            <person name="Jeffery I.B."/>
            <person name="Cooney J.C."/>
            <person name="Kagawa T.F."/>
            <person name="Liu W."/>
            <person name="Song Y."/>
            <person name="Salvetti E."/>
            <person name="Wrobel A."/>
            <person name="Rasinkangas P."/>
            <person name="Parkhill J."/>
            <person name="Rea M.C."/>
            <person name="O'Sullivan O."/>
            <person name="Ritari J."/>
            <person name="Douillard F.P."/>
            <person name="Paul Ross R."/>
            <person name="Yang R."/>
            <person name="Briner A.E."/>
            <person name="Felis G.E."/>
            <person name="de Vos W.M."/>
            <person name="Barrangou R."/>
            <person name="Klaenhammer T.R."/>
            <person name="Caufield P.W."/>
            <person name="Cui Y."/>
            <person name="Zhang H."/>
            <person name="O'Toole P.W."/>
        </authorList>
    </citation>
    <scope>NUCLEOTIDE SEQUENCE [LARGE SCALE GENOMIC DNA]</scope>
    <source>
        <strain evidence="6 7">DSM 19904</strain>
    </source>
</reference>
<evidence type="ECO:0000256" key="3">
    <source>
        <dbReference type="ARBA" id="ARBA00029440"/>
    </source>
</evidence>
<comment type="caution">
    <text evidence="6">The sequence shown here is derived from an EMBL/GenBank/DDBJ whole genome shotgun (WGS) entry which is preliminary data.</text>
</comment>
<dbReference type="GO" id="GO:0004665">
    <property type="term" value="F:prephenate dehydrogenase (NADP+) activity"/>
    <property type="evidence" value="ECO:0007669"/>
    <property type="project" value="InterPro"/>
</dbReference>
<evidence type="ECO:0000256" key="1">
    <source>
        <dbReference type="ARBA" id="ARBA00007964"/>
    </source>
</evidence>
<dbReference type="InterPro" id="IPR050812">
    <property type="entry name" value="Preph/Arog_dehydrog"/>
</dbReference>
<comment type="similarity">
    <text evidence="1">Belongs to the prephenate/arogenate dehydrogenase family.</text>
</comment>
<dbReference type="GO" id="GO:0008977">
    <property type="term" value="F:prephenate dehydrogenase (NAD+) activity"/>
    <property type="evidence" value="ECO:0007669"/>
    <property type="project" value="InterPro"/>
</dbReference>
<dbReference type="SUPFAM" id="SSF51735">
    <property type="entry name" value="NAD(P)-binding Rossmann-fold domains"/>
    <property type="match status" value="1"/>
</dbReference>
<comment type="pathway">
    <text evidence="3">Amino-acid biosynthesis.</text>
</comment>
<evidence type="ECO:0000313" key="7">
    <source>
        <dbReference type="Proteomes" id="UP000051581"/>
    </source>
</evidence>
<evidence type="ECO:0000256" key="4">
    <source>
        <dbReference type="SAM" id="Coils"/>
    </source>
</evidence>
<protein>
    <submittedName>
        <fullName evidence="6">Prephenate dehydrogenase</fullName>
    </submittedName>
</protein>
<dbReference type="PATRIC" id="fig|1423808.3.peg.1366"/>
<accession>A0A0R1L319</accession>
<dbReference type="Pfam" id="PF20463">
    <property type="entry name" value="PDH_C"/>
    <property type="match status" value="1"/>
</dbReference>
<dbReference type="AlphaFoldDB" id="A0A0R1L319"/>
<dbReference type="FunFam" id="3.40.50.720:FF:000208">
    <property type="entry name" value="Prephenate dehydrogenase"/>
    <property type="match status" value="1"/>
</dbReference>
<keyword evidence="4" id="KW-0175">Coiled coil</keyword>
<dbReference type="PANTHER" id="PTHR21363">
    <property type="entry name" value="PREPHENATE DEHYDROGENASE"/>
    <property type="match status" value="1"/>
</dbReference>
<keyword evidence="2" id="KW-0560">Oxidoreductase</keyword>
<dbReference type="SUPFAM" id="SSF48179">
    <property type="entry name" value="6-phosphogluconate dehydrogenase C-terminal domain-like"/>
    <property type="match status" value="1"/>
</dbReference>
<dbReference type="InterPro" id="IPR008927">
    <property type="entry name" value="6-PGluconate_DH-like_C_sf"/>
</dbReference>
<dbReference type="InterPro" id="IPR003099">
    <property type="entry name" value="Prephen_DH"/>
</dbReference>
<dbReference type="InterPro" id="IPR046826">
    <property type="entry name" value="PDH_N"/>
</dbReference>
<evidence type="ECO:0000313" key="6">
    <source>
        <dbReference type="EMBL" id="KRK87273.1"/>
    </source>
</evidence>
<sequence>MTTVLISGLGLIGSSVARIIKDGNSEADIIGSDPDDGSAQFLLDHRIIDEREEFAEAAPKADVIVLAGPVSVIVAQIDILSKLPLKDGALITDVGSTKQVIMNEAKKLTQPGIGFIGGHPMAGSHLTGGENGSAKLFAGSKYFLVTGSQTDRQLRELQKLMKSANVEWITTTAETHDKLVSELSHVPHAVAAVLVNSIADSLKDDPVGLNAAAGGFKSTTRIAASDPKMWTAIMMSNSIEISREIQSFQQELSELQAAIKDQDADTIFKTFAKAQKIRKSLDK</sequence>
<dbReference type="InterPro" id="IPR046825">
    <property type="entry name" value="PDH_C"/>
</dbReference>
<feature type="domain" description="Prephenate/arogenate dehydrogenase" evidence="5">
    <location>
        <begin position="1"/>
        <end position="283"/>
    </location>
</feature>
<name>A0A0R1L319_9LACO</name>
<dbReference type="OrthoDB" id="9802008at2"/>
<proteinExistence type="inferred from homology"/>
<dbReference type="InterPro" id="IPR036291">
    <property type="entry name" value="NAD(P)-bd_dom_sf"/>
</dbReference>
<keyword evidence="7" id="KW-1185">Reference proteome</keyword>
<organism evidence="6 7">
    <name type="scientific">Lentilactobacillus sunkii DSM 19904</name>
    <dbReference type="NCBI Taxonomy" id="1423808"/>
    <lineage>
        <taxon>Bacteria</taxon>
        <taxon>Bacillati</taxon>
        <taxon>Bacillota</taxon>
        <taxon>Bacilli</taxon>
        <taxon>Lactobacillales</taxon>
        <taxon>Lactobacillaceae</taxon>
        <taxon>Lentilactobacillus</taxon>
    </lineage>
</organism>
<evidence type="ECO:0000256" key="2">
    <source>
        <dbReference type="ARBA" id="ARBA00023002"/>
    </source>
</evidence>
<gene>
    <name evidence="6" type="ORF">FD17_GL001353</name>
</gene>
<dbReference type="Gene3D" id="1.10.3660.10">
    <property type="entry name" value="6-phosphogluconate dehydrogenase C-terminal like domain"/>
    <property type="match status" value="1"/>
</dbReference>
<dbReference type="Proteomes" id="UP000051581">
    <property type="component" value="Unassembled WGS sequence"/>
</dbReference>